<evidence type="ECO:0000313" key="15">
    <source>
        <dbReference type="Proteomes" id="UP000472265"/>
    </source>
</evidence>
<name>A0A671VGV1_SPAAU</name>
<feature type="signal peptide" evidence="12">
    <location>
        <begin position="1"/>
        <end position="24"/>
    </location>
</feature>
<dbReference type="InterPro" id="IPR042178">
    <property type="entry name" value="Serpin_sf_1"/>
</dbReference>
<evidence type="ECO:0000259" key="13">
    <source>
        <dbReference type="SMART" id="SM00093"/>
    </source>
</evidence>
<dbReference type="GeneID" id="115573568"/>
<dbReference type="GO" id="GO:0004867">
    <property type="term" value="F:serine-type endopeptidase inhibitor activity"/>
    <property type="evidence" value="ECO:0007669"/>
    <property type="project" value="InterPro"/>
</dbReference>
<dbReference type="SUPFAM" id="SSF56574">
    <property type="entry name" value="Serpins"/>
    <property type="match status" value="1"/>
</dbReference>
<dbReference type="SMART" id="SM00093">
    <property type="entry name" value="SERPIN"/>
    <property type="match status" value="1"/>
</dbReference>
<dbReference type="Pfam" id="PF00079">
    <property type="entry name" value="Serpin"/>
    <property type="match status" value="1"/>
</dbReference>
<sequence>MASVAYSFACLTVLASLAARAADGLALPRPEKRFGRMEREVIQQRRLNTSALNTALAFEPYHDLATRTTAAPGVQQPRQSNILFSPLGLASALALLSRVSGSESRIQALEALGLGANSTERSVEATISALTDLQHRLALQEGGGGGAGVQRAESDAGAGTEAGTGAAAGVGPGDAGNRADVDDAAENKTKDQLRMWSDLHINGKSSLDYDSFLSRPQQTGPAAANTSFKTLMKDLEGSDKLELNNFVYFKGRQPFERRHTVPRSFQLNATTSVEVAMMFRDDSSEAMMLYDTNCSATVVRLAQSERLASLLLLPKAELQPLEDCLSHSRMSFWLSNLKPGRAEILFPKFQLRKSYSLEGLLRTAGVSSLFSDSADFSAISAKKTLKLVKARHEVKLEVEETKSEDGGRPDIMLDFSVPPRITFNRPFVFIIYDDVTGLVLLIGRMMDPTDV</sequence>
<dbReference type="InterPro" id="IPR023796">
    <property type="entry name" value="Serpin_dom"/>
</dbReference>
<feature type="region of interest" description="Disordered" evidence="11">
    <location>
        <begin position="141"/>
        <end position="181"/>
    </location>
</feature>
<feature type="domain" description="Serpin" evidence="13">
    <location>
        <begin position="66"/>
        <end position="448"/>
    </location>
</feature>
<organism evidence="14 15">
    <name type="scientific">Sparus aurata</name>
    <name type="common">Gilthead sea bream</name>
    <dbReference type="NCBI Taxonomy" id="8175"/>
    <lineage>
        <taxon>Eukaryota</taxon>
        <taxon>Metazoa</taxon>
        <taxon>Chordata</taxon>
        <taxon>Craniata</taxon>
        <taxon>Vertebrata</taxon>
        <taxon>Euteleostomi</taxon>
        <taxon>Actinopterygii</taxon>
        <taxon>Neopterygii</taxon>
        <taxon>Teleostei</taxon>
        <taxon>Neoteleostei</taxon>
        <taxon>Acanthomorphata</taxon>
        <taxon>Eupercaria</taxon>
        <taxon>Spariformes</taxon>
        <taxon>Sparidae</taxon>
        <taxon>Sparus</taxon>
    </lineage>
</organism>
<dbReference type="PANTHER" id="PTHR11461:SF375">
    <property type="entry name" value="THYROXINE-BINDING GLOBULIN"/>
    <property type="match status" value="1"/>
</dbReference>
<dbReference type="GeneTree" id="ENSGT00940000159462"/>
<dbReference type="InterPro" id="IPR036186">
    <property type="entry name" value="Serpin_sf"/>
</dbReference>
<comment type="function">
    <text evidence="6">Major thyroid hormone transport protein in serum.</text>
</comment>
<evidence type="ECO:0000256" key="3">
    <source>
        <dbReference type="ARBA" id="ARBA00022525"/>
    </source>
</evidence>
<dbReference type="RefSeq" id="XP_030260246.1">
    <property type="nucleotide sequence ID" value="XM_030404386.1"/>
</dbReference>
<evidence type="ECO:0000256" key="9">
    <source>
        <dbReference type="ARBA" id="ARBA00043177"/>
    </source>
</evidence>
<evidence type="ECO:0000256" key="2">
    <source>
        <dbReference type="ARBA" id="ARBA00009500"/>
    </source>
</evidence>
<keyword evidence="3" id="KW-0964">Secreted</keyword>
<dbReference type="PROSITE" id="PS00284">
    <property type="entry name" value="SERPIN"/>
    <property type="match status" value="1"/>
</dbReference>
<dbReference type="InParanoid" id="A0A671VGV1"/>
<evidence type="ECO:0000256" key="4">
    <source>
        <dbReference type="ARBA" id="ARBA00022729"/>
    </source>
</evidence>
<evidence type="ECO:0000256" key="8">
    <source>
        <dbReference type="ARBA" id="ARBA00042967"/>
    </source>
</evidence>
<evidence type="ECO:0000256" key="1">
    <source>
        <dbReference type="ARBA" id="ARBA00004613"/>
    </source>
</evidence>
<proteinExistence type="inferred from homology"/>
<dbReference type="PANTHER" id="PTHR11461">
    <property type="entry name" value="SERINE PROTEASE INHIBITOR, SERPIN"/>
    <property type="match status" value="1"/>
</dbReference>
<gene>
    <name evidence="14" type="primary">LOC115573568</name>
</gene>
<keyword evidence="4 12" id="KW-0732">Signal</keyword>
<feature type="compositionally biased region" description="Gly residues" evidence="11">
    <location>
        <begin position="160"/>
        <end position="174"/>
    </location>
</feature>
<dbReference type="OMA" id="RFWLSNL"/>
<evidence type="ECO:0000256" key="7">
    <source>
        <dbReference type="ARBA" id="ARBA00039512"/>
    </source>
</evidence>
<dbReference type="GO" id="GO:0005615">
    <property type="term" value="C:extracellular space"/>
    <property type="evidence" value="ECO:0007669"/>
    <property type="project" value="InterPro"/>
</dbReference>
<feature type="chain" id="PRO_5025672748" description="Thyroxine-binding globulin" evidence="12">
    <location>
        <begin position="25"/>
        <end position="451"/>
    </location>
</feature>
<evidence type="ECO:0000313" key="14">
    <source>
        <dbReference type="Ensembl" id="ENSSAUP00010025705.1"/>
    </source>
</evidence>
<dbReference type="Gene3D" id="2.30.39.10">
    <property type="entry name" value="Alpha-1-antitrypsin, domain 1"/>
    <property type="match status" value="1"/>
</dbReference>
<dbReference type="InterPro" id="IPR042185">
    <property type="entry name" value="Serpin_sf_2"/>
</dbReference>
<evidence type="ECO:0000256" key="6">
    <source>
        <dbReference type="ARBA" id="ARBA00037352"/>
    </source>
</evidence>
<evidence type="ECO:0000256" key="5">
    <source>
        <dbReference type="ARBA" id="ARBA00023180"/>
    </source>
</evidence>
<accession>A0A671VGV1</accession>
<dbReference type="InterPro" id="IPR023795">
    <property type="entry name" value="Serpin_CS"/>
</dbReference>
<dbReference type="InterPro" id="IPR000215">
    <property type="entry name" value="Serpin_fam"/>
</dbReference>
<comment type="similarity">
    <text evidence="2 10">Belongs to the serpin family.</text>
</comment>
<evidence type="ECO:0000256" key="11">
    <source>
        <dbReference type="SAM" id="MobiDB-lite"/>
    </source>
</evidence>
<reference evidence="14" key="3">
    <citation type="submission" date="2025-09" db="UniProtKB">
        <authorList>
            <consortium name="Ensembl"/>
        </authorList>
    </citation>
    <scope>IDENTIFICATION</scope>
</reference>
<dbReference type="OrthoDB" id="671595at2759"/>
<reference evidence="14" key="1">
    <citation type="submission" date="2021-04" db="EMBL/GenBank/DDBJ databases">
        <authorList>
            <consortium name="Wellcome Sanger Institute Data Sharing"/>
        </authorList>
    </citation>
    <scope>NUCLEOTIDE SEQUENCE [LARGE SCALE GENOMIC DNA]</scope>
</reference>
<evidence type="ECO:0000256" key="10">
    <source>
        <dbReference type="RuleBase" id="RU000411"/>
    </source>
</evidence>
<dbReference type="Gene3D" id="3.30.497.10">
    <property type="entry name" value="Antithrombin, subunit I, domain 2"/>
    <property type="match status" value="2"/>
</dbReference>
<dbReference type="Proteomes" id="UP000472265">
    <property type="component" value="Chromosome 22"/>
</dbReference>
<keyword evidence="15" id="KW-1185">Reference proteome</keyword>
<dbReference type="AlphaFoldDB" id="A0A671VGV1"/>
<keyword evidence="5" id="KW-0325">Glycoprotein</keyword>
<comment type="subcellular location">
    <subcellularLocation>
        <location evidence="1">Secreted</location>
    </subcellularLocation>
</comment>
<protein>
    <recommendedName>
        <fullName evidence="7">Thyroxine-binding globulin</fullName>
    </recommendedName>
    <alternativeName>
        <fullName evidence="9">Serpin A7</fullName>
    </alternativeName>
    <alternativeName>
        <fullName evidence="8">T4-binding globulin</fullName>
    </alternativeName>
</protein>
<reference evidence="14" key="2">
    <citation type="submission" date="2025-08" db="UniProtKB">
        <authorList>
            <consortium name="Ensembl"/>
        </authorList>
    </citation>
    <scope>IDENTIFICATION</scope>
</reference>
<evidence type="ECO:0000256" key="12">
    <source>
        <dbReference type="SAM" id="SignalP"/>
    </source>
</evidence>
<dbReference type="Ensembl" id="ENSSAUT00010027162.1">
    <property type="protein sequence ID" value="ENSSAUP00010025705.1"/>
    <property type="gene ID" value="ENSSAUG00010011215.1"/>
</dbReference>